<dbReference type="RefSeq" id="WP_187044852.1">
    <property type="nucleotide sequence ID" value="NZ_CP185279.1"/>
</dbReference>
<organism evidence="1 2">
    <name type="scientific">Sporosarcina psychrophila</name>
    <name type="common">Bacillus psychrophilus</name>
    <dbReference type="NCBI Taxonomy" id="1476"/>
    <lineage>
        <taxon>Bacteria</taxon>
        <taxon>Bacillati</taxon>
        <taxon>Bacillota</taxon>
        <taxon>Bacilli</taxon>
        <taxon>Bacillales</taxon>
        <taxon>Caryophanaceae</taxon>
        <taxon>Sporosarcina</taxon>
    </lineage>
</organism>
<sequence>MNAMNNESIPINLVADFDEFVSYISGHVVQLTKAKEYISRKHLPAINERMTIRTKDCTSYTEQAYYSFIHFIYHLALSGCLLEKVSVKSGPLQLKVTERMDLYKELTDVEKYFFYSKRSGSM</sequence>
<reference evidence="1 2" key="1">
    <citation type="submission" date="2024-06" db="EMBL/GenBank/DDBJ databases">
        <title>Sorghum-associated microbial communities from plants grown in Nebraska, USA.</title>
        <authorList>
            <person name="Schachtman D."/>
        </authorList>
    </citation>
    <scope>NUCLEOTIDE SEQUENCE [LARGE SCALE GENOMIC DNA]</scope>
    <source>
        <strain evidence="1 2">1288</strain>
    </source>
</reference>
<dbReference type="EMBL" id="JBEPME010000002">
    <property type="protein sequence ID" value="MET3657002.1"/>
    <property type="molecule type" value="Genomic_DNA"/>
</dbReference>
<proteinExistence type="predicted"/>
<evidence type="ECO:0000313" key="1">
    <source>
        <dbReference type="EMBL" id="MET3657002.1"/>
    </source>
</evidence>
<dbReference type="Proteomes" id="UP001549104">
    <property type="component" value="Unassembled WGS sequence"/>
</dbReference>
<accession>A0ABV2K823</accession>
<name>A0ABV2K823_SPOPS</name>
<protein>
    <submittedName>
        <fullName evidence="1">Uncharacterized protein</fullName>
    </submittedName>
</protein>
<keyword evidence="2" id="KW-1185">Reference proteome</keyword>
<evidence type="ECO:0000313" key="2">
    <source>
        <dbReference type="Proteomes" id="UP001549104"/>
    </source>
</evidence>
<comment type="caution">
    <text evidence="1">The sequence shown here is derived from an EMBL/GenBank/DDBJ whole genome shotgun (WGS) entry which is preliminary data.</text>
</comment>
<gene>
    <name evidence="1" type="ORF">ABIC55_002089</name>
</gene>